<sequence>MLTTAEGRLQALLSDVAAAGTAETVTIGDMLERVGRRSYGAMLLFPSLIVVSPLSGIPGAPSTAALIIILVCVQYLMGRDTVWLPRPILDVRVPRRRLEWALRRTRPLVRVVDRWVRPRLTVLINRFTFSVITAICALLAATMPPSEVLPFAATITASIIALFALALLVRDGLLALFAFVLTGGAVAAFLIFVVPELLKIFG</sequence>
<keyword evidence="1" id="KW-0812">Transmembrane</keyword>
<feature type="transmembrane region" description="Helical" evidence="1">
    <location>
        <begin position="148"/>
        <end position="168"/>
    </location>
</feature>
<keyword evidence="1" id="KW-1133">Transmembrane helix</keyword>
<dbReference type="PANTHER" id="PTHR41795">
    <property type="entry name" value="EXOPOLYSACCHARIDE SYNTHESIS PROTEIN"/>
    <property type="match status" value="1"/>
</dbReference>
<dbReference type="Pfam" id="PF06055">
    <property type="entry name" value="ExoD"/>
    <property type="match status" value="1"/>
</dbReference>
<keyword evidence="1" id="KW-0472">Membrane</keyword>
<evidence type="ECO:0000313" key="2">
    <source>
        <dbReference type="EMBL" id="MBJ3778315.1"/>
    </source>
</evidence>
<protein>
    <submittedName>
        <fullName evidence="2">Exopolysaccharide biosynthesis protein</fullName>
    </submittedName>
</protein>
<dbReference type="EMBL" id="JAEKJA010000026">
    <property type="protein sequence ID" value="MBJ3778315.1"/>
    <property type="molecule type" value="Genomic_DNA"/>
</dbReference>
<evidence type="ECO:0000256" key="1">
    <source>
        <dbReference type="SAM" id="Phobius"/>
    </source>
</evidence>
<dbReference type="RefSeq" id="WP_198884218.1">
    <property type="nucleotide sequence ID" value="NZ_JAEKJA010000026.1"/>
</dbReference>
<reference evidence="2" key="1">
    <citation type="submission" date="2020-12" db="EMBL/GenBank/DDBJ databases">
        <title>Bacterial taxonomy.</title>
        <authorList>
            <person name="Pan X."/>
        </authorList>
    </citation>
    <scope>NUCLEOTIDE SEQUENCE</scope>
    <source>
        <strain evidence="2">B2012</strain>
    </source>
</reference>
<feature type="transmembrane region" description="Helical" evidence="1">
    <location>
        <begin position="173"/>
        <end position="194"/>
    </location>
</feature>
<accession>A0A934MIW4</accession>
<dbReference type="PANTHER" id="PTHR41795:SF1">
    <property type="entry name" value="EXOPOLYSACCHARIDE SYNTHESIS PROTEIN"/>
    <property type="match status" value="1"/>
</dbReference>
<dbReference type="Proteomes" id="UP000609531">
    <property type="component" value="Unassembled WGS sequence"/>
</dbReference>
<dbReference type="PIRSF" id="PIRSF033239">
    <property type="entry name" value="ExoD"/>
    <property type="match status" value="1"/>
</dbReference>
<dbReference type="AlphaFoldDB" id="A0A934MIW4"/>
<organism evidence="2 3">
    <name type="scientific">Acuticoccus mangrovi</name>
    <dbReference type="NCBI Taxonomy" id="2796142"/>
    <lineage>
        <taxon>Bacteria</taxon>
        <taxon>Pseudomonadati</taxon>
        <taxon>Pseudomonadota</taxon>
        <taxon>Alphaproteobacteria</taxon>
        <taxon>Hyphomicrobiales</taxon>
        <taxon>Amorphaceae</taxon>
        <taxon>Acuticoccus</taxon>
    </lineage>
</organism>
<feature type="transmembrane region" description="Helical" evidence="1">
    <location>
        <begin position="123"/>
        <end position="142"/>
    </location>
</feature>
<comment type="caution">
    <text evidence="2">The sequence shown here is derived from an EMBL/GenBank/DDBJ whole genome shotgun (WGS) entry which is preliminary data.</text>
</comment>
<evidence type="ECO:0000313" key="3">
    <source>
        <dbReference type="Proteomes" id="UP000609531"/>
    </source>
</evidence>
<proteinExistence type="predicted"/>
<dbReference type="InterPro" id="IPR010331">
    <property type="entry name" value="ExoD"/>
</dbReference>
<keyword evidence="3" id="KW-1185">Reference proteome</keyword>
<name>A0A934MIW4_9HYPH</name>
<gene>
    <name evidence="2" type="ORF">JCR33_21630</name>
</gene>